<gene>
    <name evidence="1" type="ORF">QU38_02060</name>
</gene>
<dbReference type="AlphaFoldDB" id="A0AA40JPP3"/>
<sequence>CQRLALIRFSDENLGQAASEARRRLDVPPERRRAQRRGGIAWQRLGAGPIAFGGDVEARFEVVAQRRGQRALIAGIDLQLVEQLPVETGIDAPEFGLLEEGAIFEEPLGIGIGALGDHAAGGAIAAVVRRVELDRGAVAADPVHVDALELVVLPAI</sequence>
<name>A0AA40JPP3_STAAU</name>
<comment type="caution">
    <text evidence="1">The sequence shown here is derived from an EMBL/GenBank/DDBJ whole genome shotgun (WGS) entry which is preliminary data.</text>
</comment>
<organism evidence="1 2">
    <name type="scientific">Staphylococcus aureus</name>
    <dbReference type="NCBI Taxonomy" id="1280"/>
    <lineage>
        <taxon>Bacteria</taxon>
        <taxon>Bacillati</taxon>
        <taxon>Bacillota</taxon>
        <taxon>Bacilli</taxon>
        <taxon>Bacillales</taxon>
        <taxon>Staphylococcaceae</taxon>
        <taxon>Staphylococcus</taxon>
    </lineage>
</organism>
<accession>A0AA40JPP3</accession>
<feature type="non-terminal residue" evidence="1">
    <location>
        <position position="1"/>
    </location>
</feature>
<protein>
    <submittedName>
        <fullName evidence="1">Uncharacterized protein</fullName>
    </submittedName>
</protein>
<reference evidence="1 2" key="1">
    <citation type="submission" date="2015-01" db="EMBL/GenBank/DDBJ databases">
        <title>Characterization of Swiss Staphylococcus aureus strains involved in food poisoning.</title>
        <authorList>
            <person name="Crovadore J."/>
            <person name="Chablais R."/>
            <person name="Tonacini J."/>
            <person name="Schnyder B."/>
            <person name="Lefort F."/>
        </authorList>
    </citation>
    <scope>NUCLEOTIDE SEQUENCE [LARGE SCALE GENOMIC DNA]</scope>
    <source>
        <strain evidence="1 2">SA-120</strain>
    </source>
</reference>
<proteinExistence type="predicted"/>
<dbReference type="EMBL" id="JXIG01000446">
    <property type="protein sequence ID" value="KIU01356.1"/>
    <property type="molecule type" value="Genomic_DNA"/>
</dbReference>
<evidence type="ECO:0000313" key="1">
    <source>
        <dbReference type="EMBL" id="KIU01356.1"/>
    </source>
</evidence>
<evidence type="ECO:0000313" key="2">
    <source>
        <dbReference type="Proteomes" id="UP000032274"/>
    </source>
</evidence>
<feature type="non-terminal residue" evidence="1">
    <location>
        <position position="156"/>
    </location>
</feature>
<dbReference type="Proteomes" id="UP000032274">
    <property type="component" value="Unassembled WGS sequence"/>
</dbReference>